<sequence>MPDQPPREGDGFALPPGLTVVDVIADYLSLMRGRIEAQIAAKYGGVGLTLADVQWCLTVPAMWTDCAKGQMRQAVLKAGLIPDLHSDRLLLVAEPEAAAVYCRDKGGQYEMQEGETFMVVDAGGGTVDLTVHTLQDGLLAEVARGHGDTCGAAFVNDAFMQHVRHQLRDEDDYVDRTLAKHPSDAASLHKEWELKKYQVSADGEDAVSIALPTHIVREMPSEVMERLEDINEDADNHEDLFLSPEEQRSLFDPSLDGVLRLIEEQLDRVEGAQVDLMLLVGGFSGSPYLCSRVREAFGNRVSRIVSPPNPGSAVVHGATLYGLNPLVVAARRARYSYGIRQTVAYDDKNEAHVARRDCTRPCPNSLCDVFPNRFASFVRRGDSLPEDECVTKRYKPRSATQREVVLQLYYAESDDPFFVPMEGERGMDDQPVRPLGEPIAISLPHPSTTTADRTVEVSMYFGTSEIRVNIVPCCDTRKRVQRSIEFNLD</sequence>
<dbReference type="AlphaFoldDB" id="A0A9K3CU77"/>
<dbReference type="OrthoDB" id="2963168at2759"/>
<evidence type="ECO:0000313" key="3">
    <source>
        <dbReference type="EMBL" id="GIQ81679.1"/>
    </source>
</evidence>
<dbReference type="GO" id="GO:0005524">
    <property type="term" value="F:ATP binding"/>
    <property type="evidence" value="ECO:0007669"/>
    <property type="project" value="UniProtKB-KW"/>
</dbReference>
<protein>
    <submittedName>
        <fullName evidence="3">Heat shock protein 70 family protein</fullName>
    </submittedName>
</protein>
<dbReference type="SUPFAM" id="SSF53067">
    <property type="entry name" value="Actin-like ATPase domain"/>
    <property type="match status" value="2"/>
</dbReference>
<keyword evidence="2" id="KW-0067">ATP-binding</keyword>
<accession>A0A9K3CU77</accession>
<dbReference type="PANTHER" id="PTHR14187:SF5">
    <property type="entry name" value="HEAT SHOCK 70 KDA PROTEIN 12A"/>
    <property type="match status" value="1"/>
</dbReference>
<dbReference type="EMBL" id="BDIP01000463">
    <property type="protein sequence ID" value="GIQ81679.1"/>
    <property type="molecule type" value="Genomic_DNA"/>
</dbReference>
<evidence type="ECO:0000256" key="2">
    <source>
        <dbReference type="ARBA" id="ARBA00022840"/>
    </source>
</evidence>
<dbReference type="InterPro" id="IPR043129">
    <property type="entry name" value="ATPase_NBD"/>
</dbReference>
<dbReference type="PANTHER" id="PTHR14187">
    <property type="entry name" value="ALPHA KINASE/ELONGATION FACTOR 2 KINASE"/>
    <property type="match status" value="1"/>
</dbReference>
<keyword evidence="3" id="KW-0346">Stress response</keyword>
<keyword evidence="1" id="KW-0547">Nucleotide-binding</keyword>
<proteinExistence type="predicted"/>
<comment type="caution">
    <text evidence="3">The sequence shown here is derived from an EMBL/GenBank/DDBJ whole genome shotgun (WGS) entry which is preliminary data.</text>
</comment>
<evidence type="ECO:0000256" key="1">
    <source>
        <dbReference type="ARBA" id="ARBA00022741"/>
    </source>
</evidence>
<dbReference type="Pfam" id="PF00012">
    <property type="entry name" value="HSP70"/>
    <property type="match status" value="1"/>
</dbReference>
<dbReference type="InterPro" id="IPR013126">
    <property type="entry name" value="Hsp_70_fam"/>
</dbReference>
<reference evidence="3 4" key="1">
    <citation type="journal article" date="2018" name="PLoS ONE">
        <title>The draft genome of Kipferlia bialata reveals reductive genome evolution in fornicate parasites.</title>
        <authorList>
            <person name="Tanifuji G."/>
            <person name="Takabayashi S."/>
            <person name="Kume K."/>
            <person name="Takagi M."/>
            <person name="Nakayama T."/>
            <person name="Kamikawa R."/>
            <person name="Inagaki Y."/>
            <person name="Hashimoto T."/>
        </authorList>
    </citation>
    <scope>NUCLEOTIDE SEQUENCE [LARGE SCALE GENOMIC DNA]</scope>
    <source>
        <strain evidence="3">NY0173</strain>
    </source>
</reference>
<dbReference type="Proteomes" id="UP000265618">
    <property type="component" value="Unassembled WGS sequence"/>
</dbReference>
<keyword evidence="4" id="KW-1185">Reference proteome</keyword>
<organism evidence="3 4">
    <name type="scientific">Kipferlia bialata</name>
    <dbReference type="NCBI Taxonomy" id="797122"/>
    <lineage>
        <taxon>Eukaryota</taxon>
        <taxon>Metamonada</taxon>
        <taxon>Carpediemonas-like organisms</taxon>
        <taxon>Kipferlia</taxon>
    </lineage>
</organism>
<evidence type="ECO:0000313" key="4">
    <source>
        <dbReference type="Proteomes" id="UP000265618"/>
    </source>
</evidence>
<dbReference type="GO" id="GO:0140662">
    <property type="term" value="F:ATP-dependent protein folding chaperone"/>
    <property type="evidence" value="ECO:0007669"/>
    <property type="project" value="InterPro"/>
</dbReference>
<name>A0A9K3CU77_9EUKA</name>
<gene>
    <name evidence="3" type="ORF">KIPB_002676</name>
</gene>
<dbReference type="Gene3D" id="3.90.640.10">
    <property type="entry name" value="Actin, Chain A, domain 4"/>
    <property type="match status" value="1"/>
</dbReference>
<dbReference type="Gene3D" id="3.30.420.40">
    <property type="match status" value="2"/>
</dbReference>